<dbReference type="EMBL" id="BGZK01000140">
    <property type="protein sequence ID" value="GBP22450.1"/>
    <property type="molecule type" value="Genomic_DNA"/>
</dbReference>
<evidence type="ECO:0000313" key="3">
    <source>
        <dbReference type="Proteomes" id="UP000299102"/>
    </source>
</evidence>
<dbReference type="Proteomes" id="UP000299102">
    <property type="component" value="Unassembled WGS sequence"/>
</dbReference>
<name>A0A4C1U8L9_EUMVA</name>
<proteinExistence type="predicted"/>
<protein>
    <submittedName>
        <fullName evidence="2">Uncharacterized protein</fullName>
    </submittedName>
</protein>
<keyword evidence="3" id="KW-1185">Reference proteome</keyword>
<evidence type="ECO:0000313" key="2">
    <source>
        <dbReference type="EMBL" id="GBP22450.1"/>
    </source>
</evidence>
<sequence length="111" mass="12566">MRATVNMSESADRLFFMRSTWCPRIGQANTEERFVTEENLLAVKFDSGEQHTKANYSRRDPAESGRRPCSRFKMGQRVVSSKRLKSRLCGLQLHVHVLGAQNKGISGQHTG</sequence>
<feature type="compositionally biased region" description="Basic and acidic residues" evidence="1">
    <location>
        <begin position="50"/>
        <end position="66"/>
    </location>
</feature>
<gene>
    <name evidence="2" type="ORF">EVAR_78626_1</name>
</gene>
<dbReference type="AlphaFoldDB" id="A0A4C1U8L9"/>
<accession>A0A4C1U8L9</accession>
<reference evidence="2 3" key="1">
    <citation type="journal article" date="2019" name="Commun. Biol.">
        <title>The bagworm genome reveals a unique fibroin gene that provides high tensile strength.</title>
        <authorList>
            <person name="Kono N."/>
            <person name="Nakamura H."/>
            <person name="Ohtoshi R."/>
            <person name="Tomita M."/>
            <person name="Numata K."/>
            <person name="Arakawa K."/>
        </authorList>
    </citation>
    <scope>NUCLEOTIDE SEQUENCE [LARGE SCALE GENOMIC DNA]</scope>
</reference>
<comment type="caution">
    <text evidence="2">The sequence shown here is derived from an EMBL/GenBank/DDBJ whole genome shotgun (WGS) entry which is preliminary data.</text>
</comment>
<feature type="region of interest" description="Disordered" evidence="1">
    <location>
        <begin position="50"/>
        <end position="69"/>
    </location>
</feature>
<organism evidence="2 3">
    <name type="scientific">Eumeta variegata</name>
    <name type="common">Bagworm moth</name>
    <name type="synonym">Eumeta japonica</name>
    <dbReference type="NCBI Taxonomy" id="151549"/>
    <lineage>
        <taxon>Eukaryota</taxon>
        <taxon>Metazoa</taxon>
        <taxon>Ecdysozoa</taxon>
        <taxon>Arthropoda</taxon>
        <taxon>Hexapoda</taxon>
        <taxon>Insecta</taxon>
        <taxon>Pterygota</taxon>
        <taxon>Neoptera</taxon>
        <taxon>Endopterygota</taxon>
        <taxon>Lepidoptera</taxon>
        <taxon>Glossata</taxon>
        <taxon>Ditrysia</taxon>
        <taxon>Tineoidea</taxon>
        <taxon>Psychidae</taxon>
        <taxon>Oiketicinae</taxon>
        <taxon>Eumeta</taxon>
    </lineage>
</organism>
<evidence type="ECO:0000256" key="1">
    <source>
        <dbReference type="SAM" id="MobiDB-lite"/>
    </source>
</evidence>